<dbReference type="AlphaFoldDB" id="A0A0A1F8X3"/>
<proteinExistence type="predicted"/>
<gene>
    <name evidence="1" type="ORF">LT85_0976</name>
</gene>
<sequence>MGHFDAEKIAVQCFAFSGFVQDALEEVLDVPLTYTLGFVKLGNKPIFYTSMEGLKEMLDAGRPATATLNLHAWLTLPSDEIIDVTFGTTLGVLRNEPEMIGRIATIHPDDMVGEHSYHPQLLGDDFLRRIGVLVEL</sequence>
<dbReference type="KEGG" id="care:LT85_0976"/>
<dbReference type="HOGENOM" id="CLU_116738_0_0_4"/>
<evidence type="ECO:0000313" key="1">
    <source>
        <dbReference type="EMBL" id="AIY40134.1"/>
    </source>
</evidence>
<organism evidence="1 2">
    <name type="scientific">Collimonas arenae</name>
    <dbReference type="NCBI Taxonomy" id="279058"/>
    <lineage>
        <taxon>Bacteria</taxon>
        <taxon>Pseudomonadati</taxon>
        <taxon>Pseudomonadota</taxon>
        <taxon>Betaproteobacteria</taxon>
        <taxon>Burkholderiales</taxon>
        <taxon>Oxalobacteraceae</taxon>
        <taxon>Collimonas</taxon>
    </lineage>
</organism>
<dbReference type="EMBL" id="CP009962">
    <property type="protein sequence ID" value="AIY40134.1"/>
    <property type="molecule type" value="Genomic_DNA"/>
</dbReference>
<evidence type="ECO:0000313" key="2">
    <source>
        <dbReference type="Proteomes" id="UP000030302"/>
    </source>
</evidence>
<keyword evidence="2" id="KW-1185">Reference proteome</keyword>
<name>A0A0A1F8X3_9BURK</name>
<dbReference type="Proteomes" id="UP000030302">
    <property type="component" value="Chromosome"/>
</dbReference>
<accession>A0A0A1F8X3</accession>
<protein>
    <submittedName>
        <fullName evidence="1">Uncharacterized protein</fullName>
    </submittedName>
</protein>
<reference evidence="2" key="1">
    <citation type="journal article" date="2014" name="Soil Biol. Biochem.">
        <title>Structure and function of bacterial communities in ageing soils: Insights from the Mendocino ecological staircase.</title>
        <authorList>
            <person name="Uroz S."/>
            <person name="Tech J.J."/>
            <person name="Sawaya N.A."/>
            <person name="Frey-Klett P."/>
            <person name="Leveau J.H.J."/>
        </authorList>
    </citation>
    <scope>NUCLEOTIDE SEQUENCE [LARGE SCALE GENOMIC DNA]</scope>
    <source>
        <strain evidence="2">Cal35</strain>
    </source>
</reference>